<reference evidence="2 3" key="2">
    <citation type="journal article" date="2014" name="BMC Genomics">
        <title>An improved genome release (version Mt4.0) for the model legume Medicago truncatula.</title>
        <authorList>
            <person name="Tang H."/>
            <person name="Krishnakumar V."/>
            <person name="Bidwell S."/>
            <person name="Rosen B."/>
            <person name="Chan A."/>
            <person name="Zhou S."/>
            <person name="Gentzbittel L."/>
            <person name="Childs K.L."/>
            <person name="Yandell M."/>
            <person name="Gundlach H."/>
            <person name="Mayer K.F."/>
            <person name="Schwartz D.C."/>
            <person name="Town C.D."/>
        </authorList>
    </citation>
    <scope>GENOME REANNOTATION</scope>
    <source>
        <strain evidence="3">cv. Jemalong A17</strain>
    </source>
</reference>
<evidence type="ECO:0000313" key="2">
    <source>
        <dbReference type="EMBL" id="AES92529.1"/>
    </source>
</evidence>
<keyword evidence="1" id="KW-0472">Membrane</keyword>
<sequence>MHIKENEICGPKYMQMLEFEPQTPHLFTLKILIFIMLLHSLLKLYVNVILLV</sequence>
<keyword evidence="1" id="KW-1133">Transmembrane helix</keyword>
<proteinExistence type="predicted"/>
<accession>G7JGR2</accession>
<keyword evidence="1 2" id="KW-0812">Transmembrane</keyword>
<dbReference type="Proteomes" id="UP000002051">
    <property type="component" value="Chromosome 4"/>
</dbReference>
<dbReference type="HOGENOM" id="CLU_3090260_0_0_1"/>
<name>G7JGR2_MEDTR</name>
<dbReference type="EMBL" id="CM001220">
    <property type="protein sequence ID" value="AES92529.1"/>
    <property type="molecule type" value="Genomic_DNA"/>
</dbReference>
<keyword evidence="4" id="KW-1185">Reference proteome</keyword>
<organism evidence="2 4">
    <name type="scientific">Medicago truncatula</name>
    <name type="common">Barrel medic</name>
    <name type="synonym">Medicago tribuloides</name>
    <dbReference type="NCBI Taxonomy" id="3880"/>
    <lineage>
        <taxon>Eukaryota</taxon>
        <taxon>Viridiplantae</taxon>
        <taxon>Streptophyta</taxon>
        <taxon>Embryophyta</taxon>
        <taxon>Tracheophyta</taxon>
        <taxon>Spermatophyta</taxon>
        <taxon>Magnoliopsida</taxon>
        <taxon>eudicotyledons</taxon>
        <taxon>Gunneridae</taxon>
        <taxon>Pentapetalae</taxon>
        <taxon>rosids</taxon>
        <taxon>fabids</taxon>
        <taxon>Fabales</taxon>
        <taxon>Fabaceae</taxon>
        <taxon>Papilionoideae</taxon>
        <taxon>50 kb inversion clade</taxon>
        <taxon>NPAAA clade</taxon>
        <taxon>Hologalegina</taxon>
        <taxon>IRL clade</taxon>
        <taxon>Trifolieae</taxon>
        <taxon>Medicago</taxon>
    </lineage>
</organism>
<evidence type="ECO:0000256" key="1">
    <source>
        <dbReference type="SAM" id="Phobius"/>
    </source>
</evidence>
<dbReference type="PaxDb" id="3880-AES92529"/>
<dbReference type="AlphaFoldDB" id="G7JGR2"/>
<evidence type="ECO:0000313" key="3">
    <source>
        <dbReference type="EnsemblPlants" id="AES92529"/>
    </source>
</evidence>
<gene>
    <name evidence="2" type="ordered locus">MTR_4g130990</name>
</gene>
<reference evidence="3" key="3">
    <citation type="submission" date="2015-04" db="UniProtKB">
        <authorList>
            <consortium name="EnsemblPlants"/>
        </authorList>
    </citation>
    <scope>IDENTIFICATION</scope>
    <source>
        <strain evidence="3">cv. Jemalong A17</strain>
    </source>
</reference>
<protein>
    <submittedName>
        <fullName evidence="2">Transmembrane protein, putative</fullName>
    </submittedName>
</protein>
<evidence type="ECO:0000313" key="4">
    <source>
        <dbReference type="Proteomes" id="UP000002051"/>
    </source>
</evidence>
<reference evidence="2 3" key="1">
    <citation type="journal article" date="2011" name="Nature">
        <title>The Medicago genome provides insight into the evolution of rhizobial symbioses.</title>
        <authorList>
            <person name="Young N.D."/>
            <person name="Debelle F."/>
            <person name="Oldroyd G.E."/>
            <person name="Geurts R."/>
            <person name="Cannon S.B."/>
            <person name="Udvardi M.K."/>
            <person name="Benedito V.A."/>
            <person name="Mayer K.F."/>
            <person name="Gouzy J."/>
            <person name="Schoof H."/>
            <person name="Van de Peer Y."/>
            <person name="Proost S."/>
            <person name="Cook D.R."/>
            <person name="Meyers B.C."/>
            <person name="Spannagl M."/>
            <person name="Cheung F."/>
            <person name="De Mita S."/>
            <person name="Krishnakumar V."/>
            <person name="Gundlach H."/>
            <person name="Zhou S."/>
            <person name="Mudge J."/>
            <person name="Bharti A.K."/>
            <person name="Murray J.D."/>
            <person name="Naoumkina M.A."/>
            <person name="Rosen B."/>
            <person name="Silverstein K.A."/>
            <person name="Tang H."/>
            <person name="Rombauts S."/>
            <person name="Zhao P.X."/>
            <person name="Zhou P."/>
            <person name="Barbe V."/>
            <person name="Bardou P."/>
            <person name="Bechner M."/>
            <person name="Bellec A."/>
            <person name="Berger A."/>
            <person name="Berges H."/>
            <person name="Bidwell S."/>
            <person name="Bisseling T."/>
            <person name="Choisne N."/>
            <person name="Couloux A."/>
            <person name="Denny R."/>
            <person name="Deshpande S."/>
            <person name="Dai X."/>
            <person name="Doyle J.J."/>
            <person name="Dudez A.M."/>
            <person name="Farmer A.D."/>
            <person name="Fouteau S."/>
            <person name="Franken C."/>
            <person name="Gibelin C."/>
            <person name="Gish J."/>
            <person name="Goldstein S."/>
            <person name="Gonzalez A.J."/>
            <person name="Green P.J."/>
            <person name="Hallab A."/>
            <person name="Hartog M."/>
            <person name="Hua A."/>
            <person name="Humphray S.J."/>
            <person name="Jeong D.H."/>
            <person name="Jing Y."/>
            <person name="Jocker A."/>
            <person name="Kenton S.M."/>
            <person name="Kim D.J."/>
            <person name="Klee K."/>
            <person name="Lai H."/>
            <person name="Lang C."/>
            <person name="Lin S."/>
            <person name="Macmil S.L."/>
            <person name="Magdelenat G."/>
            <person name="Matthews L."/>
            <person name="McCorrison J."/>
            <person name="Monaghan E.L."/>
            <person name="Mun J.H."/>
            <person name="Najar F.Z."/>
            <person name="Nicholson C."/>
            <person name="Noirot C."/>
            <person name="O'Bleness M."/>
            <person name="Paule C.R."/>
            <person name="Poulain J."/>
            <person name="Prion F."/>
            <person name="Qin B."/>
            <person name="Qu C."/>
            <person name="Retzel E.F."/>
            <person name="Riddle C."/>
            <person name="Sallet E."/>
            <person name="Samain S."/>
            <person name="Samson N."/>
            <person name="Sanders I."/>
            <person name="Saurat O."/>
            <person name="Scarpelli C."/>
            <person name="Schiex T."/>
            <person name="Segurens B."/>
            <person name="Severin A.J."/>
            <person name="Sherrier D.J."/>
            <person name="Shi R."/>
            <person name="Sims S."/>
            <person name="Singer S.R."/>
            <person name="Sinharoy S."/>
            <person name="Sterck L."/>
            <person name="Viollet A."/>
            <person name="Wang B.B."/>
            <person name="Wang K."/>
            <person name="Wang M."/>
            <person name="Wang X."/>
            <person name="Warfsmann J."/>
            <person name="Weissenbach J."/>
            <person name="White D.D."/>
            <person name="White J.D."/>
            <person name="Wiley G.B."/>
            <person name="Wincker P."/>
            <person name="Xing Y."/>
            <person name="Yang L."/>
            <person name="Yao Z."/>
            <person name="Ying F."/>
            <person name="Zhai J."/>
            <person name="Zhou L."/>
            <person name="Zuber A."/>
            <person name="Denarie J."/>
            <person name="Dixon R.A."/>
            <person name="May G.D."/>
            <person name="Schwartz D.C."/>
            <person name="Rogers J."/>
            <person name="Quetier F."/>
            <person name="Town C.D."/>
            <person name="Roe B.A."/>
        </authorList>
    </citation>
    <scope>NUCLEOTIDE SEQUENCE [LARGE SCALE GENOMIC DNA]</scope>
    <source>
        <strain evidence="2">A17</strain>
        <strain evidence="3">cv. Jemalong A17</strain>
    </source>
</reference>
<dbReference type="EnsemblPlants" id="AES92529">
    <property type="protein sequence ID" value="AES92529"/>
    <property type="gene ID" value="MTR_4g130990"/>
</dbReference>
<feature type="transmembrane region" description="Helical" evidence="1">
    <location>
        <begin position="26"/>
        <end position="46"/>
    </location>
</feature>